<protein>
    <submittedName>
        <fullName evidence="1">Uncharacterized protein</fullName>
    </submittedName>
</protein>
<dbReference type="AlphaFoldDB" id="A0A124GP14"/>
<organism evidence="1">
    <name type="scientific">Picea glauca</name>
    <name type="common">White spruce</name>
    <name type="synonym">Pinus glauca</name>
    <dbReference type="NCBI Taxonomy" id="3330"/>
    <lineage>
        <taxon>Eukaryota</taxon>
        <taxon>Viridiplantae</taxon>
        <taxon>Streptophyta</taxon>
        <taxon>Embryophyta</taxon>
        <taxon>Tracheophyta</taxon>
        <taxon>Spermatophyta</taxon>
        <taxon>Pinopsida</taxon>
        <taxon>Pinidae</taxon>
        <taxon>Conifers I</taxon>
        <taxon>Pinales</taxon>
        <taxon>Pinaceae</taxon>
        <taxon>Picea</taxon>
    </lineage>
</organism>
<accession>A0A124GP14</accession>
<comment type="caution">
    <text evidence="1">The sequence shown here is derived from an EMBL/GenBank/DDBJ whole genome shotgun (WGS) entry which is preliminary data.</text>
</comment>
<reference evidence="1" key="1">
    <citation type="journal article" date="2015" name="Genome Biol. Evol.">
        <title>Organellar Genomes of White Spruce (Picea glauca): Assembly and Annotation.</title>
        <authorList>
            <person name="Jackman S.D."/>
            <person name="Warren R.L."/>
            <person name="Gibb E.A."/>
            <person name="Vandervalk B.P."/>
            <person name="Mohamadi H."/>
            <person name="Chu J."/>
            <person name="Raymond A."/>
            <person name="Pleasance S."/>
            <person name="Coope R."/>
            <person name="Wildung M.R."/>
            <person name="Ritland C.E."/>
            <person name="Bousquet J."/>
            <person name="Jones S.J."/>
            <person name="Bohlmann J."/>
            <person name="Birol I."/>
        </authorList>
    </citation>
    <scope>NUCLEOTIDE SEQUENCE [LARGE SCALE GENOMIC DNA]</scope>
    <source>
        <tissue evidence="1">Flushing bud</tissue>
    </source>
</reference>
<evidence type="ECO:0000313" key="1">
    <source>
        <dbReference type="EMBL" id="KUM50543.1"/>
    </source>
</evidence>
<name>A0A124GP14_PICGL</name>
<proteinExistence type="predicted"/>
<gene>
    <name evidence="1" type="ORF">ABT39_MTgene387</name>
</gene>
<dbReference type="EMBL" id="LKAM01000001">
    <property type="protein sequence ID" value="KUM50543.1"/>
    <property type="molecule type" value="Genomic_DNA"/>
</dbReference>
<geneLocation type="mitochondrion" evidence="1"/>
<keyword evidence="1" id="KW-0496">Mitochondrion</keyword>
<sequence>MESIKEWRGSSFINNPFSLLNYAKGGNSNGKTNNLLLLTNISLRAAVLLLTYISLKAARTRSGKSLRSRYVSIVGVIRKITTSGNR</sequence>